<accession>A0A4P6XT94</accession>
<keyword evidence="1" id="KW-0732">Signal</keyword>
<dbReference type="Pfam" id="PF12955">
    <property type="entry name" value="Vps3844_C"/>
    <property type="match status" value="1"/>
</dbReference>
<dbReference type="PANTHER" id="PTHR36853">
    <property type="entry name" value="EXPRESSED PROTEIN"/>
    <property type="match status" value="1"/>
</dbReference>
<feature type="domain" description="Vacuolar sorting protein Vps3844 C-terminal" evidence="2">
    <location>
        <begin position="306"/>
        <end position="401"/>
    </location>
</feature>
<dbReference type="Proteomes" id="UP000292447">
    <property type="component" value="Chromosome VI"/>
</dbReference>
<feature type="chain" id="PRO_5020460831" description="Vacuolar sorting protein Vps3844 C-terminal domain-containing protein" evidence="1">
    <location>
        <begin position="20"/>
        <end position="408"/>
    </location>
</feature>
<evidence type="ECO:0000256" key="1">
    <source>
        <dbReference type="SAM" id="SignalP"/>
    </source>
</evidence>
<feature type="signal peptide" evidence="1">
    <location>
        <begin position="1"/>
        <end position="19"/>
    </location>
</feature>
<keyword evidence="4" id="KW-1185">Reference proteome</keyword>
<reference evidence="4" key="1">
    <citation type="submission" date="2019-03" db="EMBL/GenBank/DDBJ databases">
        <title>Snf2 controls pulcherriminic acid biosynthesis and connects pigmentation and antifungal activity of the yeast Metschnikowia pulcherrima.</title>
        <authorList>
            <person name="Gore-Lloyd D."/>
            <person name="Sumann I."/>
            <person name="Brachmann A.O."/>
            <person name="Schneeberger K."/>
            <person name="Ortiz-Merino R.A."/>
            <person name="Moreno-Beltran M."/>
            <person name="Schlaefli M."/>
            <person name="Kirner P."/>
            <person name="Santos Kron A."/>
            <person name="Wolfe K.H."/>
            <person name="Piel J."/>
            <person name="Ahrens C.H."/>
            <person name="Henk D."/>
            <person name="Freimoser F.M."/>
        </authorList>
    </citation>
    <scope>NUCLEOTIDE SEQUENCE [LARGE SCALE GENOMIC DNA]</scope>
    <source>
        <strain evidence="4">APC 1.2</strain>
    </source>
</reference>
<dbReference type="STRING" id="2163413.A0A4P6XT94"/>
<proteinExistence type="predicted"/>
<organism evidence="3 4">
    <name type="scientific">Metschnikowia aff. pulcherrima</name>
    <dbReference type="NCBI Taxonomy" id="2163413"/>
    <lineage>
        <taxon>Eukaryota</taxon>
        <taxon>Fungi</taxon>
        <taxon>Dikarya</taxon>
        <taxon>Ascomycota</taxon>
        <taxon>Saccharomycotina</taxon>
        <taxon>Pichiomycetes</taxon>
        <taxon>Metschnikowiaceae</taxon>
        <taxon>Metschnikowia</taxon>
    </lineage>
</organism>
<dbReference type="AlphaFoldDB" id="A0A4P6XT94"/>
<gene>
    <name evidence="3" type="primary">MPUL0F04050</name>
    <name evidence="3" type="ORF">METSCH_F04050</name>
</gene>
<sequence>MKLASFSSAVLLGASIVSALSKIAVYELPGKHNDAIPSISLKSSLLYLADKFGAGEYYSLGQKDQAVEFIDLLHETDSGKPEMLVIVKGVDSPEHIHKNMAPTFQIETDNNDKVAHNLVKTLFKKLPKQIADSQNATGVSQLTDEIRFVAGTAEGDDLPQQFKYFNHELPQAWEKLVEGTPKGQQVMGDSSSLKLVNDKLFINEIMQMVKFASVQDRPSDFVVANLDSLHSIGLRIGYTSKTYNVAKGALIESLLALQPLFDITLVAVGTDHKIASNVPELRKRNSELDGVFATFGKRGAVAAKSCYADADSCQVSTNSCSGHGACTQVQDGCWQCLCAATQDEKTSKTTKWAGYDCSKKDIAAQAHLLLWTSVALLATLVGGIKLLYAVGSDALPGVLQAATIDTSR</sequence>
<dbReference type="GO" id="GO:0005783">
    <property type="term" value="C:endoplasmic reticulum"/>
    <property type="evidence" value="ECO:0007669"/>
    <property type="project" value="TreeGrafter"/>
</dbReference>
<dbReference type="InterPro" id="IPR024382">
    <property type="entry name" value="Vps3844_C"/>
</dbReference>
<name>A0A4P6XT94_9ASCO</name>
<protein>
    <recommendedName>
        <fullName evidence="2">Vacuolar sorting protein Vps3844 C-terminal domain-containing protein</fullName>
    </recommendedName>
</protein>
<evidence type="ECO:0000313" key="3">
    <source>
        <dbReference type="EMBL" id="QBM90817.1"/>
    </source>
</evidence>
<evidence type="ECO:0000313" key="4">
    <source>
        <dbReference type="Proteomes" id="UP000292447"/>
    </source>
</evidence>
<dbReference type="EMBL" id="CP034461">
    <property type="protein sequence ID" value="QBM90817.1"/>
    <property type="molecule type" value="Genomic_DNA"/>
</dbReference>
<dbReference type="PANTHER" id="PTHR36853:SF1">
    <property type="entry name" value="DUF3844 DOMAIN-CONTAINING PROTEIN"/>
    <property type="match status" value="1"/>
</dbReference>
<evidence type="ECO:0000259" key="2">
    <source>
        <dbReference type="Pfam" id="PF12955"/>
    </source>
</evidence>
<dbReference type="InterPro" id="IPR053065">
    <property type="entry name" value="Archenteron_Induction-Rel"/>
</dbReference>